<evidence type="ECO:0000313" key="4">
    <source>
        <dbReference type="Proteomes" id="UP001153328"/>
    </source>
</evidence>
<comment type="caution">
    <text evidence="3">The sequence shown here is derived from an EMBL/GenBank/DDBJ whole genome shotgun (WGS) entry which is preliminary data.</text>
</comment>
<dbReference type="Proteomes" id="UP001153328">
    <property type="component" value="Unassembled WGS sequence"/>
</dbReference>
<feature type="region of interest" description="Disordered" evidence="1">
    <location>
        <begin position="27"/>
        <end position="48"/>
    </location>
</feature>
<proteinExistence type="predicted"/>
<keyword evidence="2" id="KW-0732">Signal</keyword>
<feature type="signal peptide" evidence="2">
    <location>
        <begin position="1"/>
        <end position="27"/>
    </location>
</feature>
<evidence type="ECO:0000256" key="1">
    <source>
        <dbReference type="SAM" id="MobiDB-lite"/>
    </source>
</evidence>
<reference evidence="3" key="1">
    <citation type="submission" date="2021-06" db="EMBL/GenBank/DDBJ databases">
        <authorList>
            <person name="Arsene-Ploetze F."/>
        </authorList>
    </citation>
    <scope>NUCLEOTIDE SEQUENCE</scope>
    <source>
        <strain evidence="3">SBRY1</strain>
    </source>
</reference>
<evidence type="ECO:0000313" key="3">
    <source>
        <dbReference type="EMBL" id="CAG7608241.1"/>
    </source>
</evidence>
<feature type="chain" id="PRO_5040765940" description="Secreted protein" evidence="2">
    <location>
        <begin position="28"/>
        <end position="200"/>
    </location>
</feature>
<dbReference type="RefSeq" id="WP_205043456.1">
    <property type="nucleotide sequence ID" value="NZ_CAJVAX010000001.1"/>
</dbReference>
<protein>
    <recommendedName>
        <fullName evidence="5">Secreted protein</fullName>
    </recommendedName>
</protein>
<sequence>MNRTKTYVSAAAAVVALAVGIPTMAQAHDGGSASHPGRSGHPARSAPAQRAAAAVVPASVVAPGQRVPAGYGLQVWLTADGKYVQVPGQDVEFTPKVDGGQTSGINLQAYPTSHGWFVSGVFLGHGRAGRVEVTTASGTVLAGRVLQLAGDPGWGAFFVTPGAALPVGSGTPHPRVGVAKIVVFDTAGHVITDATYPGAF</sequence>
<dbReference type="AlphaFoldDB" id="A0A9W4E347"/>
<gene>
    <name evidence="3" type="ORF">SBRY_11122</name>
</gene>
<name>A0A9W4E347_9ACTN</name>
<keyword evidence="4" id="KW-1185">Reference proteome</keyword>
<accession>A0A9W4E347</accession>
<dbReference type="EMBL" id="CAJVAX010000001">
    <property type="protein sequence ID" value="CAG7608241.1"/>
    <property type="molecule type" value="Genomic_DNA"/>
</dbReference>
<evidence type="ECO:0008006" key="5">
    <source>
        <dbReference type="Google" id="ProtNLM"/>
    </source>
</evidence>
<evidence type="ECO:0000256" key="2">
    <source>
        <dbReference type="SAM" id="SignalP"/>
    </source>
</evidence>
<organism evidence="3 4">
    <name type="scientific">Actinacidiphila bryophytorum</name>
    <dbReference type="NCBI Taxonomy" id="1436133"/>
    <lineage>
        <taxon>Bacteria</taxon>
        <taxon>Bacillati</taxon>
        <taxon>Actinomycetota</taxon>
        <taxon>Actinomycetes</taxon>
        <taxon>Kitasatosporales</taxon>
        <taxon>Streptomycetaceae</taxon>
        <taxon>Actinacidiphila</taxon>
    </lineage>
</organism>